<reference evidence="1 2" key="1">
    <citation type="submission" date="2024-01" db="EMBL/GenBank/DDBJ databases">
        <title>The genome of the rayed Mediterranean limpet Patella caerulea (Linnaeus, 1758).</title>
        <authorList>
            <person name="Anh-Thu Weber A."/>
            <person name="Halstead-Nussloch G."/>
        </authorList>
    </citation>
    <scope>NUCLEOTIDE SEQUENCE [LARGE SCALE GENOMIC DNA]</scope>
    <source>
        <strain evidence="1">AATW-2023a</strain>
        <tissue evidence="1">Whole specimen</tissue>
    </source>
</reference>
<dbReference type="AlphaFoldDB" id="A0AAN8Q6S8"/>
<accession>A0AAN8Q6S8</accession>
<dbReference type="Proteomes" id="UP001347796">
    <property type="component" value="Unassembled WGS sequence"/>
</dbReference>
<gene>
    <name evidence="1" type="ORF">SNE40_006790</name>
</gene>
<evidence type="ECO:0000313" key="1">
    <source>
        <dbReference type="EMBL" id="KAK6184290.1"/>
    </source>
</evidence>
<organism evidence="1 2">
    <name type="scientific">Patella caerulea</name>
    <name type="common">Rayed Mediterranean limpet</name>
    <dbReference type="NCBI Taxonomy" id="87958"/>
    <lineage>
        <taxon>Eukaryota</taxon>
        <taxon>Metazoa</taxon>
        <taxon>Spiralia</taxon>
        <taxon>Lophotrochozoa</taxon>
        <taxon>Mollusca</taxon>
        <taxon>Gastropoda</taxon>
        <taxon>Patellogastropoda</taxon>
        <taxon>Patelloidea</taxon>
        <taxon>Patellidae</taxon>
        <taxon>Patella</taxon>
    </lineage>
</organism>
<protein>
    <recommendedName>
        <fullName evidence="3">MATH domain-containing protein</fullName>
    </recommendedName>
</protein>
<name>A0AAN8Q6S8_PATCE</name>
<comment type="caution">
    <text evidence="1">The sequence shown here is derived from an EMBL/GenBank/DDBJ whole genome shotgun (WGS) entry which is preliminary data.</text>
</comment>
<evidence type="ECO:0000313" key="2">
    <source>
        <dbReference type="Proteomes" id="UP001347796"/>
    </source>
</evidence>
<dbReference type="EMBL" id="JAZGQO010000006">
    <property type="protein sequence ID" value="KAK6184290.1"/>
    <property type="molecule type" value="Genomic_DNA"/>
</dbReference>
<keyword evidence="2" id="KW-1185">Reference proteome</keyword>
<proteinExistence type="predicted"/>
<evidence type="ECO:0008006" key="3">
    <source>
        <dbReference type="Google" id="ProtNLM"/>
    </source>
</evidence>
<sequence length="132" mass="15268">MDAVINKTFVFQFDVDREKKIPLIGNSDVKHGGLSWWRHAFIRNNKLSLGLELTVLDSFTGPLPNKILIKLELLNKRNHEFNKMKKSTINLINPFYWDDIISMEELGNHSLGFVDDQGVFTFQLVVLHVTNK</sequence>